<comment type="function">
    <text evidence="4">Catalyzes the reduction of 1-pyrroline-5-carboxylate (PCA) to L-proline.</text>
</comment>
<comment type="pathway">
    <text evidence="4">Amino-acid biosynthesis; L-proline biosynthesis; L-proline from L-glutamate 5-semialdehyde: step 1/1.</text>
</comment>
<feature type="region of interest" description="Disordered" evidence="7">
    <location>
        <begin position="218"/>
        <end position="237"/>
    </location>
</feature>
<keyword evidence="11" id="KW-1185">Reference proteome</keyword>
<name>A0A3S2Y1B4_9PROT</name>
<dbReference type="FunFam" id="1.10.3730.10:FF:000001">
    <property type="entry name" value="Pyrroline-5-carboxylate reductase"/>
    <property type="match status" value="1"/>
</dbReference>
<comment type="catalytic activity">
    <reaction evidence="4">
        <text>L-proline + NADP(+) = (S)-1-pyrroline-5-carboxylate + NADPH + 2 H(+)</text>
        <dbReference type="Rhea" id="RHEA:14109"/>
        <dbReference type="ChEBI" id="CHEBI:15378"/>
        <dbReference type="ChEBI" id="CHEBI:17388"/>
        <dbReference type="ChEBI" id="CHEBI:57783"/>
        <dbReference type="ChEBI" id="CHEBI:58349"/>
        <dbReference type="ChEBI" id="CHEBI:60039"/>
        <dbReference type="EC" id="1.5.1.2"/>
    </reaction>
</comment>
<dbReference type="InterPro" id="IPR000304">
    <property type="entry name" value="Pyrroline-COOH_reductase"/>
</dbReference>
<protein>
    <recommendedName>
        <fullName evidence="4 5">Pyrroline-5-carboxylate reductase</fullName>
        <shortName evidence="4">P5C reductase</shortName>
        <shortName evidence="4">P5CR</shortName>
        <ecNumber evidence="4 5">1.5.1.2</ecNumber>
    </recommendedName>
    <alternativeName>
        <fullName evidence="4">PCA reductase</fullName>
    </alternativeName>
</protein>
<feature type="domain" description="Pyrroline-5-carboxylate reductase catalytic N-terminal" evidence="8">
    <location>
        <begin position="11"/>
        <end position="102"/>
    </location>
</feature>
<evidence type="ECO:0000256" key="1">
    <source>
        <dbReference type="ARBA" id="ARBA00005525"/>
    </source>
</evidence>
<dbReference type="Proteomes" id="UP000287447">
    <property type="component" value="Unassembled WGS sequence"/>
</dbReference>
<dbReference type="SUPFAM" id="SSF48179">
    <property type="entry name" value="6-phosphogluconate dehydrogenase C-terminal domain-like"/>
    <property type="match status" value="1"/>
</dbReference>
<evidence type="ECO:0000256" key="5">
    <source>
        <dbReference type="NCBIfam" id="TIGR00112"/>
    </source>
</evidence>
<dbReference type="PANTHER" id="PTHR11645">
    <property type="entry name" value="PYRROLINE-5-CARBOXYLATE REDUCTASE"/>
    <property type="match status" value="1"/>
</dbReference>
<feature type="domain" description="Pyrroline-5-carboxylate reductase dimerisation" evidence="9">
    <location>
        <begin position="166"/>
        <end position="271"/>
    </location>
</feature>
<dbReference type="PANTHER" id="PTHR11645:SF0">
    <property type="entry name" value="PYRROLINE-5-CARBOXYLATE REDUCTASE 3"/>
    <property type="match status" value="1"/>
</dbReference>
<dbReference type="NCBIfam" id="TIGR00112">
    <property type="entry name" value="proC"/>
    <property type="match status" value="1"/>
</dbReference>
<dbReference type="Pfam" id="PF03807">
    <property type="entry name" value="F420_oxidored"/>
    <property type="match status" value="1"/>
</dbReference>
<dbReference type="SUPFAM" id="SSF51735">
    <property type="entry name" value="NAD(P)-binding Rossmann-fold domains"/>
    <property type="match status" value="1"/>
</dbReference>
<dbReference type="OrthoDB" id="9805754at2"/>
<dbReference type="Gene3D" id="1.10.3730.10">
    <property type="entry name" value="ProC C-terminal domain-like"/>
    <property type="match status" value="1"/>
</dbReference>
<dbReference type="AlphaFoldDB" id="A0A3S2Y1B4"/>
<dbReference type="InterPro" id="IPR029036">
    <property type="entry name" value="P5CR_dimer"/>
</dbReference>
<evidence type="ECO:0000313" key="10">
    <source>
        <dbReference type="EMBL" id="RVU34938.1"/>
    </source>
</evidence>
<gene>
    <name evidence="4" type="primary">proC</name>
    <name evidence="10" type="ORF">EOI86_19080</name>
</gene>
<dbReference type="EC" id="1.5.1.2" evidence="4 5"/>
<dbReference type="HAMAP" id="MF_01925">
    <property type="entry name" value="P5C_reductase"/>
    <property type="match status" value="1"/>
</dbReference>
<evidence type="ECO:0000313" key="11">
    <source>
        <dbReference type="Proteomes" id="UP000287447"/>
    </source>
</evidence>
<reference evidence="11" key="1">
    <citation type="submission" date="2019-01" db="EMBL/GenBank/DDBJ databases">
        <title>Gri0909 isolated from a small marine red alga.</title>
        <authorList>
            <person name="Kim J."/>
            <person name="Jeong S.E."/>
            <person name="Jeon C.O."/>
        </authorList>
    </citation>
    <scope>NUCLEOTIDE SEQUENCE [LARGE SCALE GENOMIC DNA]</scope>
    <source>
        <strain evidence="11">Gri0909</strain>
    </source>
</reference>
<keyword evidence="4" id="KW-0028">Amino-acid biosynthesis</keyword>
<dbReference type="GO" id="GO:0004735">
    <property type="term" value="F:pyrroline-5-carboxylate reductase activity"/>
    <property type="evidence" value="ECO:0007669"/>
    <property type="project" value="UniProtKB-UniRule"/>
</dbReference>
<proteinExistence type="inferred from homology"/>
<accession>A0A3S2Y1B4</accession>
<sequence>MAEKLKRPLLLVGCGKMGGAMLEGWLASGIAAAGAYVVEPFGADAFANRRDVTVVSSVEELPADLSPQVIILAVKPQAMSAVVGAYAKFATPDCLFVSVAAGTTISFFEAELGPQAAIVRAMPNTPAAVGQGITVICPNAKATAQQVADADILLQAVGETARIEDEALMDAVTGVSGSGPAYVFFMIECMAKAGVDAGLPEDLAARLALQTVAGAGHLARQSDDTPDQLRRNVTSPNGTTQAALDVLMADDGLQPLMTKAVAAAANRGRELAG</sequence>
<feature type="compositionally biased region" description="Basic and acidic residues" evidence="7">
    <location>
        <begin position="220"/>
        <end position="230"/>
    </location>
</feature>
<evidence type="ECO:0000259" key="9">
    <source>
        <dbReference type="Pfam" id="PF14748"/>
    </source>
</evidence>
<comment type="similarity">
    <text evidence="1 4">Belongs to the pyrroline-5-carboxylate reductase family.</text>
</comment>
<evidence type="ECO:0000256" key="3">
    <source>
        <dbReference type="ARBA" id="ARBA00023002"/>
    </source>
</evidence>
<evidence type="ECO:0000256" key="6">
    <source>
        <dbReference type="PIRSR" id="PIRSR000193-1"/>
    </source>
</evidence>
<dbReference type="GO" id="GO:0055129">
    <property type="term" value="P:L-proline biosynthetic process"/>
    <property type="evidence" value="ECO:0007669"/>
    <property type="project" value="UniProtKB-UniRule"/>
</dbReference>
<evidence type="ECO:0000256" key="4">
    <source>
        <dbReference type="HAMAP-Rule" id="MF_01925"/>
    </source>
</evidence>
<comment type="catalytic activity">
    <reaction evidence="4">
        <text>L-proline + NAD(+) = (S)-1-pyrroline-5-carboxylate + NADH + 2 H(+)</text>
        <dbReference type="Rhea" id="RHEA:14105"/>
        <dbReference type="ChEBI" id="CHEBI:15378"/>
        <dbReference type="ChEBI" id="CHEBI:17388"/>
        <dbReference type="ChEBI" id="CHEBI:57540"/>
        <dbReference type="ChEBI" id="CHEBI:57945"/>
        <dbReference type="ChEBI" id="CHEBI:60039"/>
        <dbReference type="EC" id="1.5.1.2"/>
    </reaction>
</comment>
<dbReference type="RefSeq" id="WP_127767236.1">
    <property type="nucleotide sequence ID" value="NZ_SADE01000003.1"/>
</dbReference>
<dbReference type="GO" id="GO:0005737">
    <property type="term" value="C:cytoplasm"/>
    <property type="evidence" value="ECO:0007669"/>
    <property type="project" value="UniProtKB-SubCell"/>
</dbReference>
<evidence type="ECO:0000259" key="8">
    <source>
        <dbReference type="Pfam" id="PF03807"/>
    </source>
</evidence>
<keyword evidence="2 4" id="KW-0521">NADP</keyword>
<dbReference type="Gene3D" id="3.40.50.720">
    <property type="entry name" value="NAD(P)-binding Rossmann-like Domain"/>
    <property type="match status" value="1"/>
</dbReference>
<dbReference type="InterPro" id="IPR028939">
    <property type="entry name" value="P5C_Rdtase_cat_N"/>
</dbReference>
<dbReference type="InterPro" id="IPR036291">
    <property type="entry name" value="NAD(P)-bd_dom_sf"/>
</dbReference>
<dbReference type="PIRSF" id="PIRSF000193">
    <property type="entry name" value="Pyrrol-5-carb_rd"/>
    <property type="match status" value="1"/>
</dbReference>
<dbReference type="Pfam" id="PF14748">
    <property type="entry name" value="P5CR_dimer"/>
    <property type="match status" value="1"/>
</dbReference>
<dbReference type="InterPro" id="IPR008927">
    <property type="entry name" value="6-PGluconate_DH-like_C_sf"/>
</dbReference>
<evidence type="ECO:0000256" key="2">
    <source>
        <dbReference type="ARBA" id="ARBA00022857"/>
    </source>
</evidence>
<comment type="caution">
    <text evidence="10">The sequence shown here is derived from an EMBL/GenBank/DDBJ whole genome shotgun (WGS) entry which is preliminary data.</text>
</comment>
<organism evidence="10 11">
    <name type="scientific">Hwanghaeella grinnelliae</name>
    <dbReference type="NCBI Taxonomy" id="2500179"/>
    <lineage>
        <taxon>Bacteria</taxon>
        <taxon>Pseudomonadati</taxon>
        <taxon>Pseudomonadota</taxon>
        <taxon>Alphaproteobacteria</taxon>
        <taxon>Rhodospirillales</taxon>
        <taxon>Rhodospirillaceae</taxon>
        <taxon>Hwanghaeella</taxon>
    </lineage>
</organism>
<keyword evidence="4" id="KW-0963">Cytoplasm</keyword>
<comment type="subcellular location">
    <subcellularLocation>
        <location evidence="4">Cytoplasm</location>
    </subcellularLocation>
</comment>
<evidence type="ECO:0000256" key="7">
    <source>
        <dbReference type="SAM" id="MobiDB-lite"/>
    </source>
</evidence>
<keyword evidence="3 4" id="KW-0560">Oxidoreductase</keyword>
<dbReference type="EMBL" id="SADE01000003">
    <property type="protein sequence ID" value="RVU34938.1"/>
    <property type="molecule type" value="Genomic_DNA"/>
</dbReference>
<feature type="binding site" evidence="6">
    <location>
        <begin position="73"/>
        <end position="76"/>
    </location>
    <ligand>
        <name>NADP(+)</name>
        <dbReference type="ChEBI" id="CHEBI:58349"/>
    </ligand>
</feature>
<dbReference type="UniPathway" id="UPA00098">
    <property type="reaction ID" value="UER00361"/>
</dbReference>
<keyword evidence="4" id="KW-0641">Proline biosynthesis</keyword>